<evidence type="ECO:0008006" key="4">
    <source>
        <dbReference type="Google" id="ProtNLM"/>
    </source>
</evidence>
<keyword evidence="1" id="KW-0812">Transmembrane</keyword>
<keyword evidence="1" id="KW-0472">Membrane</keyword>
<dbReference type="Proteomes" id="UP001303324">
    <property type="component" value="Chromosome"/>
</dbReference>
<evidence type="ECO:0000256" key="1">
    <source>
        <dbReference type="SAM" id="Phobius"/>
    </source>
</evidence>
<protein>
    <recommendedName>
        <fullName evidence="4">Copper amine oxidase-like N-terminal domain-containing protein</fullName>
    </recommendedName>
</protein>
<dbReference type="RefSeq" id="WP_311075140.1">
    <property type="nucleotide sequence ID" value="NZ_CP134494.1"/>
</dbReference>
<organism evidence="2 3">
    <name type="scientific">Mesobacillus jeotgali</name>
    <dbReference type="NCBI Taxonomy" id="129985"/>
    <lineage>
        <taxon>Bacteria</taxon>
        <taxon>Bacillati</taxon>
        <taxon>Bacillota</taxon>
        <taxon>Bacilli</taxon>
        <taxon>Bacillales</taxon>
        <taxon>Bacillaceae</taxon>
        <taxon>Mesobacillus</taxon>
    </lineage>
</organism>
<keyword evidence="1" id="KW-1133">Transmembrane helix</keyword>
<evidence type="ECO:0000313" key="2">
    <source>
        <dbReference type="EMBL" id="WNF24363.1"/>
    </source>
</evidence>
<accession>A0ABY9VKX3</accession>
<proteinExistence type="predicted"/>
<reference evidence="2 3" key="1">
    <citation type="submission" date="2023-09" db="EMBL/GenBank/DDBJ databases">
        <title>Microbial mechanism of fulvic acid promoting antimony reduction mineralization in rice fields.</title>
        <authorList>
            <person name="Chen G."/>
            <person name="Lan J."/>
        </authorList>
    </citation>
    <scope>NUCLEOTIDE SEQUENCE [LARGE SCALE GENOMIC DNA]</scope>
    <source>
        <strain evidence="2 3">PS1</strain>
    </source>
</reference>
<keyword evidence="3" id="KW-1185">Reference proteome</keyword>
<sequence length="465" mass="52596">MKKVSILMISGLFIIICAAVLWQWHVFSKNSDKPAGPKEELSIIAAVKVEENRLLVKQTFRGLDANRQYKAVIPAQLTEVNCTDAAGNPCEDGFEKLPKGKDIQFEYMIESGPGFSLLLNDWMIVLKDASFAKTRIEIVDHYNRKGTWAAGLPLKGFKQTELLHYYVFEGENSNPSLYWQEKPLFKLSGQKEIKYYTSHKEQAIYEFASLARLSDKHLSVVITDGQRAVHGNGLLLAGNKLNEKELERELASALLASKFGTDRGKEGFTLEALTSLVIKQEPENAKSKAMAAELENTLSAIETVDFITYFSKERQLDASSLDKYLSSIKGMNTKFFLQNSTEDQEFFPLLFTDARSVIVNGKERDELEVVVKNDEHLFPLVSTMAAIGYKTKVGTDFTIMELSSASSKYSFNLKNKTFMIDGQSFGLLENPFKYINGEWYLEKQWFHGIFKVEISEKSDSFILES</sequence>
<feature type="transmembrane region" description="Helical" evidence="1">
    <location>
        <begin position="7"/>
        <end position="24"/>
    </location>
</feature>
<dbReference type="EMBL" id="CP134494">
    <property type="protein sequence ID" value="WNF24363.1"/>
    <property type="molecule type" value="Genomic_DNA"/>
</dbReference>
<name>A0ABY9VKX3_9BACI</name>
<evidence type="ECO:0000313" key="3">
    <source>
        <dbReference type="Proteomes" id="UP001303324"/>
    </source>
</evidence>
<gene>
    <name evidence="2" type="ORF">RH061_07720</name>
</gene>